<evidence type="ECO:0000313" key="3">
    <source>
        <dbReference type="Proteomes" id="UP000290288"/>
    </source>
</evidence>
<feature type="chain" id="PRO_5020850425" evidence="1">
    <location>
        <begin position="21"/>
        <end position="175"/>
    </location>
</feature>
<proteinExistence type="predicted"/>
<accession>A0A4Q2DDC6</accession>
<comment type="caution">
    <text evidence="2">The sequence shown here is derived from an EMBL/GenBank/DDBJ whole genome shotgun (WGS) entry which is preliminary data.</text>
</comment>
<protein>
    <submittedName>
        <fullName evidence="2">Uncharacterized protein</fullName>
    </submittedName>
</protein>
<organism evidence="2 3">
    <name type="scientific">Candolleomyces aberdarensis</name>
    <dbReference type="NCBI Taxonomy" id="2316362"/>
    <lineage>
        <taxon>Eukaryota</taxon>
        <taxon>Fungi</taxon>
        <taxon>Dikarya</taxon>
        <taxon>Basidiomycota</taxon>
        <taxon>Agaricomycotina</taxon>
        <taxon>Agaricomycetes</taxon>
        <taxon>Agaricomycetidae</taxon>
        <taxon>Agaricales</taxon>
        <taxon>Agaricineae</taxon>
        <taxon>Psathyrellaceae</taxon>
        <taxon>Candolleomyces</taxon>
    </lineage>
</organism>
<dbReference type="AlphaFoldDB" id="A0A4Q2DDC6"/>
<evidence type="ECO:0000313" key="2">
    <source>
        <dbReference type="EMBL" id="RXW17717.1"/>
    </source>
</evidence>
<name>A0A4Q2DDC6_9AGAR</name>
<sequence>MRFAATLLYCLSFGAAVTFALPTLVSRSYDLTERDAALDLEGVFDEVSSRAPMELSLDMEFQERQLDDSFLYPRAPLPKKTKTAIEEALNVMAGETVAWTWQANWNKGHGARTSKLNGFKPGSRRDSKGGRLYWVGIFTVSNKDIGGPAWVQASFATEPSTTDAVTALRAALQKA</sequence>
<gene>
    <name evidence="2" type="ORF">EST38_g8125</name>
</gene>
<reference evidence="2 3" key="1">
    <citation type="submission" date="2019-01" db="EMBL/GenBank/DDBJ databases">
        <title>Draft genome sequence of Psathyrella aberdarensis IHI B618.</title>
        <authorList>
            <person name="Buettner E."/>
            <person name="Kellner H."/>
        </authorList>
    </citation>
    <scope>NUCLEOTIDE SEQUENCE [LARGE SCALE GENOMIC DNA]</scope>
    <source>
        <strain evidence="2 3">IHI B618</strain>
    </source>
</reference>
<keyword evidence="3" id="KW-1185">Reference proteome</keyword>
<dbReference type="EMBL" id="SDEE01000317">
    <property type="protein sequence ID" value="RXW17717.1"/>
    <property type="molecule type" value="Genomic_DNA"/>
</dbReference>
<dbReference type="OrthoDB" id="2971085at2759"/>
<keyword evidence="1" id="KW-0732">Signal</keyword>
<dbReference type="Proteomes" id="UP000290288">
    <property type="component" value="Unassembled WGS sequence"/>
</dbReference>
<feature type="signal peptide" evidence="1">
    <location>
        <begin position="1"/>
        <end position="20"/>
    </location>
</feature>
<evidence type="ECO:0000256" key="1">
    <source>
        <dbReference type="SAM" id="SignalP"/>
    </source>
</evidence>